<keyword evidence="2" id="KW-1185">Reference proteome</keyword>
<accession>A0AAV2EY95</accession>
<name>A0AAV2EY95_9ROSI</name>
<organism evidence="1 2">
    <name type="scientific">Linum trigynum</name>
    <dbReference type="NCBI Taxonomy" id="586398"/>
    <lineage>
        <taxon>Eukaryota</taxon>
        <taxon>Viridiplantae</taxon>
        <taxon>Streptophyta</taxon>
        <taxon>Embryophyta</taxon>
        <taxon>Tracheophyta</taxon>
        <taxon>Spermatophyta</taxon>
        <taxon>Magnoliopsida</taxon>
        <taxon>eudicotyledons</taxon>
        <taxon>Gunneridae</taxon>
        <taxon>Pentapetalae</taxon>
        <taxon>rosids</taxon>
        <taxon>fabids</taxon>
        <taxon>Malpighiales</taxon>
        <taxon>Linaceae</taxon>
        <taxon>Linum</taxon>
    </lineage>
</organism>
<proteinExistence type="predicted"/>
<evidence type="ECO:0000313" key="2">
    <source>
        <dbReference type="Proteomes" id="UP001497516"/>
    </source>
</evidence>
<sequence length="79" mass="9091">MELGQLLELKEMVHLQIKAEKQQKLMSGRRYLPSIKTVTGHTYEAKSHQFSSEGAKPAPRNTAHIFQKVQEDHRTSFDV</sequence>
<dbReference type="AlphaFoldDB" id="A0AAV2EY95"/>
<dbReference type="EMBL" id="OZ034818">
    <property type="protein sequence ID" value="CAL1390563.1"/>
    <property type="molecule type" value="Genomic_DNA"/>
</dbReference>
<gene>
    <name evidence="1" type="ORF">LTRI10_LOCUS31340</name>
</gene>
<dbReference type="Proteomes" id="UP001497516">
    <property type="component" value="Chromosome 5"/>
</dbReference>
<evidence type="ECO:0000313" key="1">
    <source>
        <dbReference type="EMBL" id="CAL1390563.1"/>
    </source>
</evidence>
<protein>
    <submittedName>
        <fullName evidence="1">Uncharacterized protein</fullName>
    </submittedName>
</protein>
<reference evidence="1 2" key="1">
    <citation type="submission" date="2024-04" db="EMBL/GenBank/DDBJ databases">
        <authorList>
            <person name="Fracassetti M."/>
        </authorList>
    </citation>
    <scope>NUCLEOTIDE SEQUENCE [LARGE SCALE GENOMIC DNA]</scope>
</reference>